<name>A0ABY9EAJ4_9GAMM</name>
<protein>
    <submittedName>
        <fullName evidence="6">MBL fold metallo-hydrolase</fullName>
    </submittedName>
</protein>
<organism evidence="6 7">
    <name type="scientific">Microbulbifer spongiae</name>
    <dbReference type="NCBI Taxonomy" id="2944933"/>
    <lineage>
        <taxon>Bacteria</taxon>
        <taxon>Pseudomonadati</taxon>
        <taxon>Pseudomonadota</taxon>
        <taxon>Gammaproteobacteria</taxon>
        <taxon>Cellvibrionales</taxon>
        <taxon>Microbulbiferaceae</taxon>
        <taxon>Microbulbifer</taxon>
    </lineage>
</organism>
<dbReference type="SUPFAM" id="SSF56281">
    <property type="entry name" value="Metallo-hydrolase/oxidoreductase"/>
    <property type="match status" value="1"/>
</dbReference>
<sequence length="208" mass="23546">MKNYNYLLMDNGSREAMIVDPAWEINKVHLALETQNAQLKGILITHSHLDHINLAGQVAEEYQCPIFMSGTEIIFSGFSSPYLQAIEETSLSLGKLVVEAIATPGHTPGCICYRTDNFLFTGDVLFAEGCGMCPNPDAARQMFWSLQKLRNRLNSSTRIFPGHSFGLMPGQTFAMVQQQNLYLQIPSEESFIDFRMRKQCRKKLFAFH</sequence>
<evidence type="ECO:0000256" key="1">
    <source>
        <dbReference type="ARBA" id="ARBA00001947"/>
    </source>
</evidence>
<evidence type="ECO:0000313" key="6">
    <source>
        <dbReference type="EMBL" id="WKD49177.1"/>
    </source>
</evidence>
<proteinExistence type="predicted"/>
<keyword evidence="3" id="KW-0378">Hydrolase</keyword>
<dbReference type="InterPro" id="IPR051453">
    <property type="entry name" value="MBL_Glyoxalase_II"/>
</dbReference>
<dbReference type="PANTHER" id="PTHR46233">
    <property type="entry name" value="HYDROXYACYLGLUTATHIONE HYDROLASE GLOC"/>
    <property type="match status" value="1"/>
</dbReference>
<evidence type="ECO:0000259" key="5">
    <source>
        <dbReference type="SMART" id="SM00849"/>
    </source>
</evidence>
<dbReference type="Pfam" id="PF00753">
    <property type="entry name" value="Lactamase_B"/>
    <property type="match status" value="1"/>
</dbReference>
<dbReference type="SMART" id="SM00849">
    <property type="entry name" value="Lactamase_B"/>
    <property type="match status" value="1"/>
</dbReference>
<comment type="cofactor">
    <cofactor evidence="1">
        <name>Zn(2+)</name>
        <dbReference type="ChEBI" id="CHEBI:29105"/>
    </cofactor>
</comment>
<evidence type="ECO:0000256" key="2">
    <source>
        <dbReference type="ARBA" id="ARBA00022723"/>
    </source>
</evidence>
<evidence type="ECO:0000256" key="3">
    <source>
        <dbReference type="ARBA" id="ARBA00022801"/>
    </source>
</evidence>
<accession>A0ABY9EAJ4</accession>
<evidence type="ECO:0000256" key="4">
    <source>
        <dbReference type="ARBA" id="ARBA00022833"/>
    </source>
</evidence>
<dbReference type="PANTHER" id="PTHR46233:SF3">
    <property type="entry name" value="HYDROXYACYLGLUTATHIONE HYDROLASE GLOC"/>
    <property type="match status" value="1"/>
</dbReference>
<dbReference type="CDD" id="cd16275">
    <property type="entry name" value="BaeB-like_MBL-fold"/>
    <property type="match status" value="1"/>
</dbReference>
<dbReference type="InterPro" id="IPR001279">
    <property type="entry name" value="Metallo-B-lactamas"/>
</dbReference>
<dbReference type="Gene3D" id="3.60.15.10">
    <property type="entry name" value="Ribonuclease Z/Hydroxyacylglutathione hydrolase-like"/>
    <property type="match status" value="1"/>
</dbReference>
<dbReference type="Proteomes" id="UP001321520">
    <property type="component" value="Chromosome"/>
</dbReference>
<dbReference type="RefSeq" id="WP_301414965.1">
    <property type="nucleotide sequence ID" value="NZ_CP098023.1"/>
</dbReference>
<gene>
    <name evidence="6" type="ORF">M8T91_14935</name>
</gene>
<dbReference type="InterPro" id="IPR036866">
    <property type="entry name" value="RibonucZ/Hydroxyglut_hydro"/>
</dbReference>
<keyword evidence="7" id="KW-1185">Reference proteome</keyword>
<dbReference type="EMBL" id="CP098023">
    <property type="protein sequence ID" value="WKD49177.1"/>
    <property type="molecule type" value="Genomic_DNA"/>
</dbReference>
<keyword evidence="4" id="KW-0862">Zinc</keyword>
<reference evidence="6 7" key="1">
    <citation type="submission" date="2022-05" db="EMBL/GenBank/DDBJ databases">
        <title>Microbulbifer sp. nov., isolated from sponge.</title>
        <authorList>
            <person name="Gao L."/>
        </authorList>
    </citation>
    <scope>NUCLEOTIDE SEQUENCE [LARGE SCALE GENOMIC DNA]</scope>
    <source>
        <strain evidence="6 7">MI-G</strain>
    </source>
</reference>
<feature type="domain" description="Metallo-beta-lactamase" evidence="5">
    <location>
        <begin position="2"/>
        <end position="163"/>
    </location>
</feature>
<keyword evidence="2" id="KW-0479">Metal-binding</keyword>
<evidence type="ECO:0000313" key="7">
    <source>
        <dbReference type="Proteomes" id="UP001321520"/>
    </source>
</evidence>